<sequence>MPYQLRDDLSFCRLNGHLVFLDVREDRYFQLPDTIERELIAFLDGDESPRDHISWLLKRNVLVEVPVADNSAASLAIERPIRSAVEDDSAQPSVNFFTYLEVYATVRSTARQLKTRKLKEVLDELVVYRQTRTAKYAGCTIETMEQRILKAASAFRRARRYVPVEPSCLLDSLSMTRFLSRRGPHASIVFGVTLDPFSAHCWVQAEGMTLNETIGQANAHTPILVL</sequence>
<evidence type="ECO:0000259" key="1">
    <source>
        <dbReference type="Pfam" id="PF13471"/>
    </source>
</evidence>
<dbReference type="InterPro" id="IPR032708">
    <property type="entry name" value="McjB_C"/>
</dbReference>
<reference evidence="2" key="1">
    <citation type="journal article" date="2022" name="Phytopathology">
        <title>Whole genome sequencing-based tracing of a 2022 introduction and outbreak of Xanthomonas hortorum pv. pelargonii.</title>
        <authorList>
            <person name="Iruegas Bocardo F."/>
            <person name="Weisberg A.J."/>
            <person name="Riutta E.R."/>
            <person name="Kilday K.B."/>
            <person name="Bonkowski J.C."/>
            <person name="Creswell T.C."/>
            <person name="Daughtrey M."/>
            <person name="Rane K.K."/>
            <person name="Grunwald N.J."/>
            <person name="Chang J.H."/>
            <person name="Putnam M."/>
        </authorList>
    </citation>
    <scope>NUCLEOTIDE SEQUENCE</scope>
    <source>
        <strain evidence="2">22-338</strain>
    </source>
</reference>
<organism evidence="2 3">
    <name type="scientific">Xanthomonas hortorum pv. hederae</name>
    <dbReference type="NCBI Taxonomy" id="453603"/>
    <lineage>
        <taxon>Bacteria</taxon>
        <taxon>Pseudomonadati</taxon>
        <taxon>Pseudomonadota</taxon>
        <taxon>Gammaproteobacteria</taxon>
        <taxon>Lysobacterales</taxon>
        <taxon>Lysobacteraceae</taxon>
        <taxon>Xanthomonas</taxon>
    </lineage>
</organism>
<evidence type="ECO:0000313" key="2">
    <source>
        <dbReference type="EMBL" id="MDC8640843.1"/>
    </source>
</evidence>
<protein>
    <submittedName>
        <fullName evidence="2">Lasso peptide biosynthesis B2 protein</fullName>
    </submittedName>
</protein>
<dbReference type="RefSeq" id="WP_104549182.1">
    <property type="nucleotide sequence ID" value="NZ_CP168173.1"/>
</dbReference>
<feature type="domain" description="Microcin J25-processing protein McjB C-terminal" evidence="1">
    <location>
        <begin position="143"/>
        <end position="224"/>
    </location>
</feature>
<reference evidence="2" key="2">
    <citation type="submission" date="2022-08" db="EMBL/GenBank/DDBJ databases">
        <authorList>
            <person name="Iruegas-Bocardo F."/>
            <person name="Weisberg A.J."/>
            <person name="Riutta E.R."/>
            <person name="Kilday K."/>
            <person name="Bonkowski J.C."/>
            <person name="Creswell T."/>
            <person name="Daughtrey M.L."/>
            <person name="Rane K."/>
            <person name="Grunwald N.J."/>
            <person name="Chang J.H."/>
            <person name="Putnam M.L."/>
        </authorList>
    </citation>
    <scope>NUCLEOTIDE SEQUENCE</scope>
    <source>
        <strain evidence="2">22-338</strain>
    </source>
</reference>
<dbReference type="Proteomes" id="UP001140230">
    <property type="component" value="Unassembled WGS sequence"/>
</dbReference>
<evidence type="ECO:0000313" key="3">
    <source>
        <dbReference type="Proteomes" id="UP001140230"/>
    </source>
</evidence>
<dbReference type="AlphaFoldDB" id="A0A9X4HAJ7"/>
<accession>A0A9X4HAJ7</accession>
<dbReference type="NCBIfam" id="NF033537">
    <property type="entry name" value="lasso_biosyn_B2"/>
    <property type="match status" value="1"/>
</dbReference>
<dbReference type="EMBL" id="JANWTP010000204">
    <property type="protein sequence ID" value="MDC8640843.1"/>
    <property type="molecule type" value="Genomic_DNA"/>
</dbReference>
<gene>
    <name evidence="2" type="ORF">NY667_24500</name>
</gene>
<proteinExistence type="predicted"/>
<comment type="caution">
    <text evidence="2">The sequence shown here is derived from an EMBL/GenBank/DDBJ whole genome shotgun (WGS) entry which is preliminary data.</text>
</comment>
<dbReference type="Pfam" id="PF13471">
    <property type="entry name" value="Transglut_core3"/>
    <property type="match status" value="1"/>
</dbReference>
<name>A0A9X4HAJ7_9XANT</name>
<dbReference type="InterPro" id="IPR053521">
    <property type="entry name" value="McjB-like"/>
</dbReference>